<sequence>MLLLLRFAVDSNIESFKLKYLMSSIETLQKPKLTEYEKSKQKQFTSNNVVLPVFIGLAKRVKDLDLLLDKSGGDYKSCKESDLWAEILIPKSEVGNCALEKSLM</sequence>
<reference evidence="1 2" key="1">
    <citation type="journal article" date="2018" name="MBio">
        <title>Comparative Genomics Reveals the Core Gene Toolbox for the Fungus-Insect Symbiosis.</title>
        <authorList>
            <person name="Wang Y."/>
            <person name="Stata M."/>
            <person name="Wang W."/>
            <person name="Stajich J.E."/>
            <person name="White M.M."/>
            <person name="Moncalvo J.M."/>
        </authorList>
    </citation>
    <scope>NUCLEOTIDE SEQUENCE [LARGE SCALE GENOMIC DNA]</scope>
    <source>
        <strain evidence="1 2">SC-DP-2</strain>
    </source>
</reference>
<name>A0A2T9ZI24_9FUNG</name>
<organism evidence="1 2">
    <name type="scientific">Smittium megazygosporum</name>
    <dbReference type="NCBI Taxonomy" id="133381"/>
    <lineage>
        <taxon>Eukaryota</taxon>
        <taxon>Fungi</taxon>
        <taxon>Fungi incertae sedis</taxon>
        <taxon>Zoopagomycota</taxon>
        <taxon>Kickxellomycotina</taxon>
        <taxon>Harpellomycetes</taxon>
        <taxon>Harpellales</taxon>
        <taxon>Legeriomycetaceae</taxon>
        <taxon>Smittium</taxon>
    </lineage>
</organism>
<gene>
    <name evidence="1" type="ORF">BB560_001349</name>
</gene>
<accession>A0A2T9ZI24</accession>
<dbReference type="Proteomes" id="UP000245609">
    <property type="component" value="Unassembled WGS sequence"/>
</dbReference>
<evidence type="ECO:0000313" key="2">
    <source>
        <dbReference type="Proteomes" id="UP000245609"/>
    </source>
</evidence>
<protein>
    <submittedName>
        <fullName evidence="1">Uncharacterized protein</fullName>
    </submittedName>
</protein>
<dbReference type="AlphaFoldDB" id="A0A2T9ZI24"/>
<evidence type="ECO:0000313" key="1">
    <source>
        <dbReference type="EMBL" id="PVV04157.1"/>
    </source>
</evidence>
<dbReference type="EMBL" id="MBFS01000155">
    <property type="protein sequence ID" value="PVV04157.1"/>
    <property type="molecule type" value="Genomic_DNA"/>
</dbReference>
<keyword evidence="2" id="KW-1185">Reference proteome</keyword>
<proteinExistence type="predicted"/>
<feature type="non-terminal residue" evidence="1">
    <location>
        <position position="104"/>
    </location>
</feature>
<comment type="caution">
    <text evidence="1">The sequence shown here is derived from an EMBL/GenBank/DDBJ whole genome shotgun (WGS) entry which is preliminary data.</text>
</comment>